<protein>
    <submittedName>
        <fullName evidence="2">Transposase</fullName>
    </submittedName>
</protein>
<dbReference type="PANTHER" id="PTHR35004">
    <property type="entry name" value="TRANSPOSASE RV3428C-RELATED"/>
    <property type="match status" value="1"/>
</dbReference>
<feature type="non-terminal residue" evidence="2">
    <location>
        <position position="234"/>
    </location>
</feature>
<reference evidence="2 3" key="1">
    <citation type="submission" date="2020-08" db="EMBL/GenBank/DDBJ databases">
        <title>Genome public.</title>
        <authorList>
            <person name="Liu C."/>
            <person name="Sun Q."/>
        </authorList>
    </citation>
    <scope>NUCLEOTIDE SEQUENCE [LARGE SCALE GENOMIC DNA]</scope>
    <source>
        <strain evidence="2 3">NSJ-43</strain>
    </source>
</reference>
<feature type="domain" description="Integrase catalytic" evidence="1">
    <location>
        <begin position="138"/>
        <end position="234"/>
    </location>
</feature>
<evidence type="ECO:0000259" key="1">
    <source>
        <dbReference type="PROSITE" id="PS50994"/>
    </source>
</evidence>
<dbReference type="EMBL" id="JACOPD010000008">
    <property type="protein sequence ID" value="MBC5681462.1"/>
    <property type="molecule type" value="Genomic_DNA"/>
</dbReference>
<keyword evidence="3" id="KW-1185">Reference proteome</keyword>
<evidence type="ECO:0000313" key="2">
    <source>
        <dbReference type="EMBL" id="MBC5681462.1"/>
    </source>
</evidence>
<proteinExistence type="predicted"/>
<organism evidence="2 3">
    <name type="scientific">Lachnospira hominis</name>
    <name type="common">ex Liu et al. 2021</name>
    <dbReference type="NCBI Taxonomy" id="2763051"/>
    <lineage>
        <taxon>Bacteria</taxon>
        <taxon>Bacillati</taxon>
        <taxon>Bacillota</taxon>
        <taxon>Clostridia</taxon>
        <taxon>Lachnospirales</taxon>
        <taxon>Lachnospiraceae</taxon>
        <taxon>Lachnospira</taxon>
    </lineage>
</organism>
<dbReference type="PROSITE" id="PS50994">
    <property type="entry name" value="INTEGRASE"/>
    <property type="match status" value="1"/>
</dbReference>
<comment type="caution">
    <text evidence="2">The sequence shown here is derived from an EMBL/GenBank/DDBJ whole genome shotgun (WGS) entry which is preliminary data.</text>
</comment>
<dbReference type="Proteomes" id="UP000628463">
    <property type="component" value="Unassembled WGS sequence"/>
</dbReference>
<sequence>MMLKHQIITDIRIESVNDLYKLKPFLEDGTLKINKSQIARELEVDRRTVDKYINGYTKPETRNCDDCITSFYDTITELLSDKNQQVFYYRKVLWQYLVDNHGFKGVYCNFCHYLRKYPEFDSYFRKSRPSNTNKVTVRYETPMGKQAQLDWKESIPFILSSGEVIEVNIFVLLLSYSRFRVYRVSLSKTQDILFLFLDDAFETLGGIPDEIVTDNMKTVMDEARTEYYAGKVNN</sequence>
<evidence type="ECO:0000313" key="3">
    <source>
        <dbReference type="Proteomes" id="UP000628463"/>
    </source>
</evidence>
<gene>
    <name evidence="2" type="ORF">H8S01_10895</name>
</gene>
<name>A0ABR7G1Z8_9FIRM</name>
<accession>A0ABR7G1Z8</accession>
<dbReference type="InterPro" id="IPR001584">
    <property type="entry name" value="Integrase_cat-core"/>
</dbReference>